<evidence type="ECO:0000313" key="3">
    <source>
        <dbReference type="EMBL" id="AKJ72631.1"/>
    </source>
</evidence>
<feature type="region of interest" description="Disordered" evidence="1">
    <location>
        <begin position="1"/>
        <end position="57"/>
    </location>
</feature>
<feature type="compositionally biased region" description="Basic and acidic residues" evidence="1">
    <location>
        <begin position="28"/>
        <end position="45"/>
    </location>
</feature>
<dbReference type="SMART" id="SM00943">
    <property type="entry name" value="Prim-Pol"/>
    <property type="match status" value="1"/>
</dbReference>
<sequence length="461" mass="50484">MTTPPPPPGMSAQPSPAPVATQSATPSAEDRRPDIREETESRSSDEPATVSPEKTDEEALRLKLANAASWYTDSLGVVIAAGHYPDHTSPSGCSCHETKCSTPAKHPPKRWTKLHNQIRNGADAQTEWSSKPWNILVLVGPKFGLFVVDVDPRSGGSESFEKLQRNLSGIIDFSKTYHYNTSSGGAHYYFKIGADDLETWKILARIPVGMMPGIDLKRAPGYVVAAPSRHISGAVYTKPADSPLTITEVDSSLAVKIVQSYRGTTSEFSTAMHAFPMTDAKDPRLMDWQSLSGANDAFRSDTGVAFGGSVGYDQLVQQLIDGKRGAVARLVSYVRVHDTLPADSVKLTPDSNRNNLLVVLFRRAAQVYYGSKDREDLKYLLEQAGLGDGTGDDSIFSVPVPEEFRTICAKIDDAVCDPPYRKSETSKHTNDQYQRKYHRLVASALVKAIYEPDDPEGKYSE</sequence>
<feature type="domain" description="DNA primase/polymerase bifunctional N-terminal" evidence="2">
    <location>
        <begin position="68"/>
        <end position="253"/>
    </location>
</feature>
<evidence type="ECO:0000259" key="2">
    <source>
        <dbReference type="SMART" id="SM00943"/>
    </source>
</evidence>
<dbReference type="GO" id="GO:0008168">
    <property type="term" value="F:methyltransferase activity"/>
    <property type="evidence" value="ECO:0007669"/>
    <property type="project" value="InterPro"/>
</dbReference>
<evidence type="ECO:0000256" key="1">
    <source>
        <dbReference type="SAM" id="MobiDB-lite"/>
    </source>
</evidence>
<dbReference type="GO" id="GO:0032259">
    <property type="term" value="P:methylation"/>
    <property type="evidence" value="ECO:0007669"/>
    <property type="project" value="InterPro"/>
</dbReference>
<dbReference type="Pfam" id="PF09250">
    <property type="entry name" value="Prim-Pol"/>
    <property type="match status" value="1"/>
</dbReference>
<dbReference type="InterPro" id="IPR015330">
    <property type="entry name" value="DNA_primase/pol_bifunc_N"/>
</dbReference>
<dbReference type="SUPFAM" id="SSF56747">
    <property type="entry name" value="Prim-pol domain"/>
    <property type="match status" value="1"/>
</dbReference>
<organism evidence="3 4">
    <name type="scientific">Gordonia phage GMA2</name>
    <dbReference type="NCBI Taxonomy" id="1647283"/>
    <lineage>
        <taxon>Viruses</taxon>
        <taxon>Duplodnaviria</taxon>
        <taxon>Heunggongvirae</taxon>
        <taxon>Uroviricota</taxon>
        <taxon>Caudoviricetes</taxon>
        <taxon>Gimaduovirus</taxon>
        <taxon>Gimaduovirus GMA2</taxon>
    </lineage>
</organism>
<evidence type="ECO:0000313" key="4">
    <source>
        <dbReference type="Proteomes" id="UP000221359"/>
    </source>
</evidence>
<protein>
    <submittedName>
        <fullName evidence="3">Putative DNA primase</fullName>
    </submittedName>
</protein>
<gene>
    <name evidence="3" type="ORF">GMA2_93</name>
</gene>
<dbReference type="InterPro" id="IPR002052">
    <property type="entry name" value="DNA_methylase_N6_adenine_CS"/>
</dbReference>
<dbReference type="EMBL" id="KR063281">
    <property type="protein sequence ID" value="AKJ72631.1"/>
    <property type="molecule type" value="Genomic_DNA"/>
</dbReference>
<keyword evidence="4" id="KW-1185">Reference proteome</keyword>
<dbReference type="Proteomes" id="UP000221359">
    <property type="component" value="Segment"/>
</dbReference>
<reference evidence="3 4" key="1">
    <citation type="journal article" date="2015" name="PLoS ONE">
        <title>Lysis to Kill: Evaluation of the Lytic Abilities, and Genomics of Nine Bacteriophages Infective for Gordonia spp. and Their Potential Use in Activated Sludge Foam Biocontrol.</title>
        <authorList>
            <person name="Dyson Z.A."/>
            <person name="Tucci J."/>
            <person name="Seviour R.J."/>
            <person name="Petrovski S."/>
        </authorList>
    </citation>
    <scope>NUCLEOTIDE SEQUENCE [LARGE SCALE GENOMIC DNA]</scope>
</reference>
<proteinExistence type="predicted"/>
<accession>A0A0K0N7I6</accession>
<name>A0A0K0N7I6_9CAUD</name>
<dbReference type="PROSITE" id="PS00092">
    <property type="entry name" value="N6_MTASE"/>
    <property type="match status" value="1"/>
</dbReference>
<dbReference type="GO" id="GO:0003676">
    <property type="term" value="F:nucleic acid binding"/>
    <property type="evidence" value="ECO:0007669"/>
    <property type="project" value="InterPro"/>
</dbReference>